<protein>
    <submittedName>
        <fullName evidence="6">ATP-binding protein</fullName>
    </submittedName>
</protein>
<evidence type="ECO:0000256" key="2">
    <source>
        <dbReference type="SAM" id="MobiDB-lite"/>
    </source>
</evidence>
<organism evidence="6 7">
    <name type="scientific">Streptomyces rochei</name>
    <name type="common">Streptomyces parvullus</name>
    <dbReference type="NCBI Taxonomy" id="1928"/>
    <lineage>
        <taxon>Bacteria</taxon>
        <taxon>Bacillati</taxon>
        <taxon>Actinomycetota</taxon>
        <taxon>Actinomycetes</taxon>
        <taxon>Kitasatosporales</taxon>
        <taxon>Streptomycetaceae</taxon>
        <taxon>Streptomyces</taxon>
        <taxon>Streptomyces rochei group</taxon>
    </lineage>
</organism>
<reference evidence="6" key="1">
    <citation type="submission" date="2023-03" db="EMBL/GenBank/DDBJ databases">
        <title>Borrelidin-producing and root-colonizing Streptomyces rochei is a potent biopesticide for soil-borne oomycete-caused plant diseases.</title>
        <authorList>
            <person name="Zhou D."/>
            <person name="Wang X."/>
            <person name="Navarro-Munoz J.C."/>
            <person name="Li W."/>
            <person name="Li J."/>
            <person name="Jiu M."/>
            <person name="Deng S."/>
            <person name="Ye Y."/>
            <person name="Daly P."/>
            <person name="Wei L."/>
        </authorList>
    </citation>
    <scope>NUCLEOTIDE SEQUENCE</scope>
    <source>
        <strain evidence="6">JK1</strain>
    </source>
</reference>
<proteinExistence type="predicted"/>
<dbReference type="CDD" id="cd16936">
    <property type="entry name" value="HATPase_RsbW-like"/>
    <property type="match status" value="1"/>
</dbReference>
<keyword evidence="1" id="KW-0418">Kinase</keyword>
<dbReference type="InterPro" id="IPR003594">
    <property type="entry name" value="HATPase_dom"/>
</dbReference>
<dbReference type="EMBL" id="JBIENY010000262">
    <property type="protein sequence ID" value="MFG6297349.1"/>
    <property type="molecule type" value="Genomic_DNA"/>
</dbReference>
<reference evidence="4 8" key="2">
    <citation type="submission" date="2024-10" db="EMBL/GenBank/DDBJ databases">
        <title>Draft genome assembly of a novel steroid transforming actinomycete isolated from African clawed frog Xenopus laevis.</title>
        <authorList>
            <person name="Bragin E."/>
            <person name="Kollerov V."/>
            <person name="Donova M.V."/>
        </authorList>
    </citation>
    <scope>NUCLEOTIDE SEQUENCE [LARGE SCALE GENOMIC DNA]</scope>
    <source>
        <strain evidence="4 8">MTOC-St3</strain>
    </source>
</reference>
<dbReference type="EMBL" id="JBIENY010000411">
    <property type="protein sequence ID" value="MFG6299158.1"/>
    <property type="molecule type" value="Genomic_DNA"/>
</dbReference>
<feature type="region of interest" description="Disordered" evidence="2">
    <location>
        <begin position="1"/>
        <end position="21"/>
    </location>
</feature>
<evidence type="ECO:0000313" key="6">
    <source>
        <dbReference type="EMBL" id="WMC84444.1"/>
    </source>
</evidence>
<dbReference type="Proteomes" id="UP001231701">
    <property type="component" value="Chromosome"/>
</dbReference>
<dbReference type="SUPFAM" id="SSF55874">
    <property type="entry name" value="ATPase domain of HSP90 chaperone/DNA topoisomerase II/histidine kinase"/>
    <property type="match status" value="1"/>
</dbReference>
<feature type="compositionally biased region" description="Basic and acidic residues" evidence="2">
    <location>
        <begin position="1"/>
        <end position="11"/>
    </location>
</feature>
<keyword evidence="1" id="KW-0808">Transferase</keyword>
<dbReference type="InterPro" id="IPR050267">
    <property type="entry name" value="Anti-sigma-factor_SerPK"/>
</dbReference>
<dbReference type="InterPro" id="IPR036890">
    <property type="entry name" value="HATPase_C_sf"/>
</dbReference>
<dbReference type="GO" id="GO:0004674">
    <property type="term" value="F:protein serine/threonine kinase activity"/>
    <property type="evidence" value="ECO:0007669"/>
    <property type="project" value="UniProtKB-KW"/>
</dbReference>
<dbReference type="RefSeq" id="WP_019324412.1">
    <property type="nucleotide sequence ID" value="NZ_CP121271.1"/>
</dbReference>
<feature type="domain" description="Histidine kinase/HSP90-like ATPase" evidence="3">
    <location>
        <begin position="50"/>
        <end position="139"/>
    </location>
</feature>
<dbReference type="PANTHER" id="PTHR35526:SF3">
    <property type="entry name" value="ANTI-SIGMA-F FACTOR RSBW"/>
    <property type="match status" value="1"/>
</dbReference>
<evidence type="ECO:0000259" key="3">
    <source>
        <dbReference type="Pfam" id="PF02518"/>
    </source>
</evidence>
<dbReference type="GeneID" id="90940809"/>
<keyword evidence="6" id="KW-0067">ATP-binding</keyword>
<evidence type="ECO:0000313" key="7">
    <source>
        <dbReference type="Proteomes" id="UP001231701"/>
    </source>
</evidence>
<name>A0AAX3ZCP6_STRRO</name>
<dbReference type="Pfam" id="PF02518">
    <property type="entry name" value="HATPase_c"/>
    <property type="match status" value="1"/>
</dbReference>
<evidence type="ECO:0000313" key="8">
    <source>
        <dbReference type="Proteomes" id="UP001605990"/>
    </source>
</evidence>
<evidence type="ECO:0000256" key="1">
    <source>
        <dbReference type="ARBA" id="ARBA00022527"/>
    </source>
</evidence>
<dbReference type="PANTHER" id="PTHR35526">
    <property type="entry name" value="ANTI-SIGMA-F FACTOR RSBW-RELATED"/>
    <property type="match status" value="1"/>
</dbReference>
<feature type="region of interest" description="Disordered" evidence="2">
    <location>
        <begin position="84"/>
        <end position="103"/>
    </location>
</feature>
<dbReference type="Gene3D" id="3.30.565.10">
    <property type="entry name" value="Histidine kinase-like ATPase, C-terminal domain"/>
    <property type="match status" value="1"/>
</dbReference>
<keyword evidence="1" id="KW-0723">Serine/threonine-protein kinase</keyword>
<dbReference type="EMBL" id="CP121271">
    <property type="protein sequence ID" value="WMC84444.1"/>
    <property type="molecule type" value="Genomic_DNA"/>
</dbReference>
<dbReference type="AlphaFoldDB" id="A0AAX3ZCP6"/>
<evidence type="ECO:0000313" key="5">
    <source>
        <dbReference type="EMBL" id="MFG6299158.1"/>
    </source>
</evidence>
<dbReference type="Proteomes" id="UP001605990">
    <property type="component" value="Unassembled WGS sequence"/>
</dbReference>
<sequence>MTDTDLTRTDPPRAPLLLEGDSSAGIARARDLTRAFVDGLDPAPAAETADILALVVSELTTNALRHGGGRYTLELTATSEVVDAAVSDPSPAPPRERIPDLMGGTGGFGWPMVRRLAGRVVVVPGPGRGKTVHARLPRRPGPGDA</sequence>
<gene>
    <name evidence="4" type="ORF">ACGU38_18545</name>
    <name evidence="5" type="ORF">ACGU38_27850</name>
    <name evidence="6" type="ORF">P7W03_02255</name>
</gene>
<evidence type="ECO:0000313" key="4">
    <source>
        <dbReference type="EMBL" id="MFG6297349.1"/>
    </source>
</evidence>
<keyword evidence="8" id="KW-1185">Reference proteome</keyword>
<keyword evidence="6" id="KW-0547">Nucleotide-binding</keyword>
<dbReference type="GO" id="GO:0005524">
    <property type="term" value="F:ATP binding"/>
    <property type="evidence" value="ECO:0007669"/>
    <property type="project" value="UniProtKB-KW"/>
</dbReference>
<accession>A0AAX3ZCP6</accession>